<evidence type="ECO:0000259" key="7">
    <source>
        <dbReference type="Pfam" id="PF00501"/>
    </source>
</evidence>
<dbReference type="InterPro" id="IPR045851">
    <property type="entry name" value="AMP-bd_C_sf"/>
</dbReference>
<evidence type="ECO:0000259" key="8">
    <source>
        <dbReference type="Pfam" id="PF13193"/>
    </source>
</evidence>
<dbReference type="Pfam" id="PF00501">
    <property type="entry name" value="AMP-binding"/>
    <property type="match status" value="1"/>
</dbReference>
<dbReference type="Gene3D" id="3.30.300.30">
    <property type="match status" value="1"/>
</dbReference>
<dbReference type="InterPro" id="IPR025110">
    <property type="entry name" value="AMP-bd_C"/>
</dbReference>
<evidence type="ECO:0000313" key="10">
    <source>
        <dbReference type="EMBL" id="MBP3964094.1"/>
    </source>
</evidence>
<evidence type="ECO:0000256" key="2">
    <source>
        <dbReference type="ARBA" id="ARBA00013275"/>
    </source>
</evidence>
<dbReference type="InterPro" id="IPR000873">
    <property type="entry name" value="AMP-dep_synth/lig_dom"/>
</dbReference>
<evidence type="ECO:0000256" key="6">
    <source>
        <dbReference type="ARBA" id="ARBA00022990"/>
    </source>
</evidence>
<evidence type="ECO:0000256" key="5">
    <source>
        <dbReference type="ARBA" id="ARBA00022840"/>
    </source>
</evidence>
<dbReference type="Gene3D" id="3.40.50.12780">
    <property type="entry name" value="N-terminal domain of ligase-like"/>
    <property type="match status" value="1"/>
</dbReference>
<dbReference type="EMBL" id="JAGKSP010000005">
    <property type="protein sequence ID" value="MBP3964094.1"/>
    <property type="molecule type" value="Genomic_DNA"/>
</dbReference>
<dbReference type="Pfam" id="PF13193">
    <property type="entry name" value="AMP-binding_C"/>
    <property type="match status" value="1"/>
</dbReference>
<comment type="caution">
    <text evidence="10">The sequence shown here is derived from an EMBL/GenBank/DDBJ whole genome shotgun (WGS) entry which is preliminary data.</text>
</comment>
<proteinExistence type="inferred from homology"/>
<keyword evidence="3" id="KW-0436">Ligase</keyword>
<dbReference type="RefSeq" id="WP_210659089.1">
    <property type="nucleotide sequence ID" value="NZ_JAGKSP010000005.1"/>
</dbReference>
<reference evidence="10 11" key="1">
    <citation type="submission" date="2021-04" db="EMBL/GenBank/DDBJ databases">
        <title>Paenibacillus sp. DLE-14 whole genome sequence.</title>
        <authorList>
            <person name="Ham Y.J."/>
        </authorList>
    </citation>
    <scope>NUCLEOTIDE SEQUENCE [LARGE SCALE GENOMIC DNA]</scope>
    <source>
        <strain evidence="10 11">DLE-14</strain>
    </source>
</reference>
<keyword evidence="11" id="KW-1185">Reference proteome</keyword>
<name>A0ABS5CDQ4_9BACL</name>
<dbReference type="Proteomes" id="UP000673394">
    <property type="component" value="Unassembled WGS sequence"/>
</dbReference>
<dbReference type="Pfam" id="PF16177">
    <property type="entry name" value="ACAS_N"/>
    <property type="match status" value="1"/>
</dbReference>
<evidence type="ECO:0000256" key="3">
    <source>
        <dbReference type="ARBA" id="ARBA00022598"/>
    </source>
</evidence>
<dbReference type="InterPro" id="IPR020845">
    <property type="entry name" value="AMP-binding_CS"/>
</dbReference>
<evidence type="ECO:0000259" key="9">
    <source>
        <dbReference type="Pfam" id="PF16177"/>
    </source>
</evidence>
<organism evidence="10 11">
    <name type="scientific">Paenibacillus lignilyticus</name>
    <dbReference type="NCBI Taxonomy" id="1172615"/>
    <lineage>
        <taxon>Bacteria</taxon>
        <taxon>Bacillati</taxon>
        <taxon>Bacillota</taxon>
        <taxon>Bacilli</taxon>
        <taxon>Bacillales</taxon>
        <taxon>Paenibacillaceae</taxon>
        <taxon>Paenibacillus</taxon>
    </lineage>
</organism>
<dbReference type="SUPFAM" id="SSF56801">
    <property type="entry name" value="Acetyl-CoA synthetase-like"/>
    <property type="match status" value="1"/>
</dbReference>
<feature type="domain" description="AMP-binding enzyme C-terminal" evidence="8">
    <location>
        <begin position="539"/>
        <end position="620"/>
    </location>
</feature>
<dbReference type="PANTHER" id="PTHR24095:SF14">
    <property type="entry name" value="ACETYL-COENZYME A SYNTHETASE 1"/>
    <property type="match status" value="1"/>
</dbReference>
<keyword evidence="4" id="KW-0547">Nucleotide-binding</keyword>
<gene>
    <name evidence="10" type="ORF">I8J30_15365</name>
</gene>
<protein>
    <recommendedName>
        <fullName evidence="2">acetate--CoA ligase</fullName>
        <ecNumber evidence="2">6.2.1.1</ecNumber>
    </recommendedName>
</protein>
<keyword evidence="5" id="KW-0067">ATP-binding</keyword>
<feature type="domain" description="AMP-dependent synthetase/ligase" evidence="7">
    <location>
        <begin position="100"/>
        <end position="486"/>
    </location>
</feature>
<comment type="similarity">
    <text evidence="1">Belongs to the ATP-dependent AMP-binding enzyme family.</text>
</comment>
<dbReference type="InterPro" id="IPR032387">
    <property type="entry name" value="ACAS_N"/>
</dbReference>
<feature type="domain" description="Acetyl-coenzyme A synthetase N-terminal" evidence="9">
    <location>
        <begin position="31"/>
        <end position="88"/>
    </location>
</feature>
<dbReference type="EC" id="6.2.1.1" evidence="2"/>
<dbReference type="PROSITE" id="PS00455">
    <property type="entry name" value="AMP_BINDING"/>
    <property type="match status" value="1"/>
</dbReference>
<keyword evidence="6" id="KW-0007">Acetylation</keyword>
<accession>A0ABS5CDQ4</accession>
<evidence type="ECO:0000313" key="11">
    <source>
        <dbReference type="Proteomes" id="UP000673394"/>
    </source>
</evidence>
<dbReference type="PANTHER" id="PTHR24095">
    <property type="entry name" value="ACETYL-COENZYME A SYNTHETASE"/>
    <property type="match status" value="1"/>
</dbReference>
<evidence type="ECO:0000256" key="4">
    <source>
        <dbReference type="ARBA" id="ARBA00022741"/>
    </source>
</evidence>
<dbReference type="InterPro" id="IPR042099">
    <property type="entry name" value="ANL_N_sf"/>
</dbReference>
<sequence length="656" mass="72889">MRQQPAWFPKQSELEQTRLYQFMLKYGFTDYEAFYRKSIEDISWFWHAVAQDMGIEWASPYEQVVDLTAGIQWPSWFKLGQLNIASNAVDKWLMDPAAAGRNAIIWEGEDHQTRTFTYIELNEQVNRAAHGLRRQLGISPGQRVALYMPMIPETVIAMLAVAKLGAVAVPIYSGYSAEAAAKRMEGAGCTVLITADGYYRRGKPIPMKEEADKAADAAVPIVLTVVVRRLGNPITWRQGRDVDWLELRDGENGEASKPFPAVPMNSNDPLMLLYTSGTTGLPKGIVHTHSGFPIKAGFDAGYVMDFQQGDTMLWITDMGWMMGPFMVYGTLLSGGTMVLYEGAPDYPGPSRIFNLVNKHKVTHLGVSPTLIRSLMKHGDACYRESDLTSLKVIGSSGEPWNPEPWQWLFHEVGLDRIPIVNYSGGTEISGGILGNVLLKAIAPASFNTAIPGMHADVFSQEGKPVRGEVGELVLRNAWVGMASGFWQEPERYEKTYWSRWPEIWVHGDWVELDEDGFWTITGRSDDTLNVAGKRLGPTEIESMLVEHPRVVEAAAIGVPDDLKGETAVCFVVLNHPLVLPDDRTALTAELLEWVTSQLGKTFKPSAIHIVDALPKTRNAKVMRRVIRAAYLAMDPGDLSALENPESLEAIANLRVI</sequence>
<evidence type="ECO:0000256" key="1">
    <source>
        <dbReference type="ARBA" id="ARBA00006432"/>
    </source>
</evidence>